<dbReference type="InterPro" id="IPR036013">
    <property type="entry name" value="Band_7/SPFH_dom_sf"/>
</dbReference>
<dbReference type="InterPro" id="IPR001107">
    <property type="entry name" value="Band_7"/>
</dbReference>
<feature type="coiled-coil region" evidence="2">
    <location>
        <begin position="183"/>
        <end position="244"/>
    </location>
</feature>
<dbReference type="Pfam" id="PF01145">
    <property type="entry name" value="Band_7"/>
    <property type="match status" value="1"/>
</dbReference>
<keyword evidence="5" id="KW-1185">Reference proteome</keyword>
<reference evidence="5" key="1">
    <citation type="journal article" date="2019" name="Int. J. Syst. Evol. Microbiol.">
        <title>The Global Catalogue of Microorganisms (GCM) 10K type strain sequencing project: providing services to taxonomists for standard genome sequencing and annotation.</title>
        <authorList>
            <consortium name="The Broad Institute Genomics Platform"/>
            <consortium name="The Broad Institute Genome Sequencing Center for Infectious Disease"/>
            <person name="Wu L."/>
            <person name="Ma J."/>
        </authorList>
    </citation>
    <scope>NUCLEOTIDE SEQUENCE [LARGE SCALE GENOMIC DNA]</scope>
    <source>
        <strain evidence="5">KCTC 42953</strain>
    </source>
</reference>
<dbReference type="InterPro" id="IPR000163">
    <property type="entry name" value="Prohibitin"/>
</dbReference>
<organism evidence="4 5">
    <name type="scientific">Marinicella sediminis</name>
    <dbReference type="NCBI Taxonomy" id="1792834"/>
    <lineage>
        <taxon>Bacteria</taxon>
        <taxon>Pseudomonadati</taxon>
        <taxon>Pseudomonadota</taxon>
        <taxon>Gammaproteobacteria</taxon>
        <taxon>Lysobacterales</taxon>
        <taxon>Marinicellaceae</taxon>
        <taxon>Marinicella</taxon>
    </lineage>
</organism>
<evidence type="ECO:0000259" key="3">
    <source>
        <dbReference type="SMART" id="SM00244"/>
    </source>
</evidence>
<evidence type="ECO:0000313" key="4">
    <source>
        <dbReference type="EMBL" id="MFC3195399.1"/>
    </source>
</evidence>
<feature type="domain" description="Band 7" evidence="3">
    <location>
        <begin position="25"/>
        <end position="191"/>
    </location>
</feature>
<proteinExistence type="predicted"/>
<dbReference type="RefSeq" id="WP_077412687.1">
    <property type="nucleotide sequence ID" value="NZ_JBHRTS010000008.1"/>
</dbReference>
<dbReference type="PANTHER" id="PTHR42911">
    <property type="entry name" value="MODULATOR OF FTSH PROTEASE HFLC"/>
    <property type="match status" value="1"/>
</dbReference>
<evidence type="ECO:0000313" key="5">
    <source>
        <dbReference type="Proteomes" id="UP001595533"/>
    </source>
</evidence>
<sequence length="297" mass="33599">MSDKISIVKFIPLLFILLLFLIGSRFWVSVPAGHVAVATLFGEVQQDTYKEGLNIPVNPLLKFHEFDVREKTHKETAHVPSQDQLQTKIDVSVQYRLNGDMASKILQDTGNIDSMITVQLVPKLRSLLREQGKSIKRAEDFFLEETQERLQADLTSGLSEYLEPKGINVSAVLIRDISLPPFITKAIEAKKEREQEVEKQKAELERYKTEQQQLIAAAEAQRQAAEEEAKKRRLLADAQAYEIRKINTAIGSNPNYVKLQALEALKSISKDPASKIYFMDGDSPNPLPLMHLSDKDQ</sequence>
<accession>A0ABV7JBN1</accession>
<comment type="subcellular location">
    <subcellularLocation>
        <location evidence="1">Membrane</location>
        <topology evidence="1">Single-pass membrane protein</topology>
    </subcellularLocation>
</comment>
<dbReference type="CDD" id="cd03401">
    <property type="entry name" value="SPFH_prohibitin"/>
    <property type="match status" value="1"/>
</dbReference>
<evidence type="ECO:0000256" key="1">
    <source>
        <dbReference type="ARBA" id="ARBA00004167"/>
    </source>
</evidence>
<dbReference type="PANTHER" id="PTHR42911:SF1">
    <property type="entry name" value="MODULATOR OF FTSH PROTEASE HFLC"/>
    <property type="match status" value="1"/>
</dbReference>
<name>A0ABV7JBN1_9GAMM</name>
<protein>
    <submittedName>
        <fullName evidence="4">Prohibitin family protein</fullName>
    </submittedName>
</protein>
<dbReference type="SMART" id="SM00244">
    <property type="entry name" value="PHB"/>
    <property type="match status" value="1"/>
</dbReference>
<comment type="caution">
    <text evidence="4">The sequence shown here is derived from an EMBL/GenBank/DDBJ whole genome shotgun (WGS) entry which is preliminary data.</text>
</comment>
<dbReference type="SUPFAM" id="SSF117892">
    <property type="entry name" value="Band 7/SPFH domain"/>
    <property type="match status" value="1"/>
</dbReference>
<gene>
    <name evidence="4" type="ORF">ACFODZ_14185</name>
</gene>
<dbReference type="Gene3D" id="3.30.479.30">
    <property type="entry name" value="Band 7 domain"/>
    <property type="match status" value="1"/>
</dbReference>
<dbReference type="Proteomes" id="UP001595533">
    <property type="component" value="Unassembled WGS sequence"/>
</dbReference>
<evidence type="ECO:0000256" key="2">
    <source>
        <dbReference type="SAM" id="Coils"/>
    </source>
</evidence>
<dbReference type="EMBL" id="JBHRTS010000008">
    <property type="protein sequence ID" value="MFC3195399.1"/>
    <property type="molecule type" value="Genomic_DNA"/>
</dbReference>
<keyword evidence="2" id="KW-0175">Coiled coil</keyword>